<proteinExistence type="predicted"/>
<comment type="caution">
    <text evidence="2">The sequence shown here is derived from an EMBL/GenBank/DDBJ whole genome shotgun (WGS) entry which is preliminary data.</text>
</comment>
<keyword evidence="1" id="KW-0472">Membrane</keyword>
<sequence>MTLYSLKPRFQALLRPLVRRLAAAGVTANQITLAACAGSLALGVALAAAPLPAAAFLAVPVWLFVRMALNAVDGMLAREFGQQSRLGAYLNELCDVVADAALALPFAVLPGFGALPVAVAVVSALVSEYAGVMAPMVGTARRYDGPFGKSDRALAFGALAAWVGLGLPQPDWIWWAMPAMAVLSVVTTVNRVRAGLAAPARSS</sequence>
<keyword evidence="3" id="KW-1185">Reference proteome</keyword>
<feature type="transmembrane region" description="Helical" evidence="1">
    <location>
        <begin position="114"/>
        <end position="138"/>
    </location>
</feature>
<organism evidence="2 3">
    <name type="scientific">Oharaeibacter diazotrophicus</name>
    <dbReference type="NCBI Taxonomy" id="1920512"/>
    <lineage>
        <taxon>Bacteria</taxon>
        <taxon>Pseudomonadati</taxon>
        <taxon>Pseudomonadota</taxon>
        <taxon>Alphaproteobacteria</taxon>
        <taxon>Hyphomicrobiales</taxon>
        <taxon>Pleomorphomonadaceae</taxon>
        <taxon>Oharaeibacter</taxon>
    </lineage>
</organism>
<dbReference type="Proteomes" id="UP000294547">
    <property type="component" value="Unassembled WGS sequence"/>
</dbReference>
<evidence type="ECO:0000256" key="1">
    <source>
        <dbReference type="SAM" id="Phobius"/>
    </source>
</evidence>
<dbReference type="RefSeq" id="WP_126536881.1">
    <property type="nucleotide sequence ID" value="NZ_BSPM01000008.1"/>
</dbReference>
<feature type="transmembrane region" description="Helical" evidence="1">
    <location>
        <begin position="173"/>
        <end position="192"/>
    </location>
</feature>
<dbReference type="Gene3D" id="1.20.120.1760">
    <property type="match status" value="1"/>
</dbReference>
<evidence type="ECO:0000313" key="2">
    <source>
        <dbReference type="EMBL" id="TDP86625.1"/>
    </source>
</evidence>
<gene>
    <name evidence="2" type="ORF">EDD54_0504</name>
</gene>
<dbReference type="GO" id="GO:0016020">
    <property type="term" value="C:membrane"/>
    <property type="evidence" value="ECO:0007669"/>
    <property type="project" value="InterPro"/>
</dbReference>
<dbReference type="InterPro" id="IPR000462">
    <property type="entry name" value="CDP-OH_P_trans"/>
</dbReference>
<keyword evidence="1" id="KW-1133">Transmembrane helix</keyword>
<dbReference type="Pfam" id="PF01066">
    <property type="entry name" value="CDP-OH_P_transf"/>
    <property type="match status" value="1"/>
</dbReference>
<dbReference type="InterPro" id="IPR043130">
    <property type="entry name" value="CDP-OH_PTrfase_TM_dom"/>
</dbReference>
<accession>A0A4R6RKJ4</accession>
<dbReference type="AlphaFoldDB" id="A0A4R6RKJ4"/>
<feature type="transmembrane region" description="Helical" evidence="1">
    <location>
        <begin position="47"/>
        <end position="65"/>
    </location>
</feature>
<protein>
    <submittedName>
        <fullName evidence="2">CDP-diacylglycerol--glycerol-3-phosphate 3-phosphatidyltransferase</fullName>
    </submittedName>
</protein>
<dbReference type="GO" id="GO:0016780">
    <property type="term" value="F:phosphotransferase activity, for other substituted phosphate groups"/>
    <property type="evidence" value="ECO:0007669"/>
    <property type="project" value="InterPro"/>
</dbReference>
<dbReference type="OrthoDB" id="1034332at2"/>
<reference evidence="2 3" key="1">
    <citation type="submission" date="2019-03" db="EMBL/GenBank/DDBJ databases">
        <title>Genomic Encyclopedia of Type Strains, Phase IV (KMG-IV): sequencing the most valuable type-strain genomes for metagenomic binning, comparative biology and taxonomic classification.</title>
        <authorList>
            <person name="Goeker M."/>
        </authorList>
    </citation>
    <scope>NUCLEOTIDE SEQUENCE [LARGE SCALE GENOMIC DNA]</scope>
    <source>
        <strain evidence="2 3">DSM 102969</strain>
    </source>
</reference>
<feature type="transmembrane region" description="Helical" evidence="1">
    <location>
        <begin position="21"/>
        <end position="41"/>
    </location>
</feature>
<evidence type="ECO:0000313" key="3">
    <source>
        <dbReference type="Proteomes" id="UP000294547"/>
    </source>
</evidence>
<name>A0A4R6RKJ4_9HYPH</name>
<keyword evidence="2" id="KW-0808">Transferase</keyword>
<dbReference type="GO" id="GO:0008654">
    <property type="term" value="P:phospholipid biosynthetic process"/>
    <property type="evidence" value="ECO:0007669"/>
    <property type="project" value="InterPro"/>
</dbReference>
<dbReference type="EMBL" id="SNXY01000006">
    <property type="protein sequence ID" value="TDP86625.1"/>
    <property type="molecule type" value="Genomic_DNA"/>
</dbReference>
<keyword evidence="1" id="KW-0812">Transmembrane</keyword>